<evidence type="ECO:0000256" key="2">
    <source>
        <dbReference type="ARBA" id="ARBA00022723"/>
    </source>
</evidence>
<keyword evidence="6" id="KW-0805">Transcription regulation</keyword>
<proteinExistence type="inferred from homology"/>
<dbReference type="FunFam" id="3.30.160.60:FF:000043">
    <property type="entry name" value="Scratch family zinc finger 2"/>
    <property type="match status" value="1"/>
</dbReference>
<dbReference type="FunFam" id="3.30.160.60:FF:001289">
    <property type="entry name" value="Zinc finger protein 574"/>
    <property type="match status" value="1"/>
</dbReference>
<dbReference type="Gene3D" id="3.30.160.60">
    <property type="entry name" value="Classic Zinc Finger"/>
    <property type="match status" value="4"/>
</dbReference>
<keyword evidence="3" id="KW-0677">Repeat</keyword>
<dbReference type="SUPFAM" id="SSF57667">
    <property type="entry name" value="beta-beta-alpha zinc fingers"/>
    <property type="match status" value="3"/>
</dbReference>
<gene>
    <name evidence="14" type="ORF">TCAL_03128</name>
</gene>
<protein>
    <recommendedName>
        <fullName evidence="13">C2H2-type domain-containing protein</fullName>
    </recommendedName>
</protein>
<name>A0A553P1T6_TIGCA</name>
<evidence type="ECO:0000313" key="15">
    <source>
        <dbReference type="Proteomes" id="UP000318571"/>
    </source>
</evidence>
<evidence type="ECO:0000256" key="3">
    <source>
        <dbReference type="ARBA" id="ARBA00022737"/>
    </source>
</evidence>
<dbReference type="PANTHER" id="PTHR24388:SF100">
    <property type="entry name" value="ZINC FINGER PROTEIN 423"/>
    <property type="match status" value="1"/>
</dbReference>
<feature type="domain" description="C2H2-type" evidence="13">
    <location>
        <begin position="331"/>
        <end position="358"/>
    </location>
</feature>
<dbReference type="FunFam" id="3.30.160.60:FF:000322">
    <property type="entry name" value="GDNF-inducible zinc finger protein 1"/>
    <property type="match status" value="1"/>
</dbReference>
<dbReference type="GO" id="GO:0000978">
    <property type="term" value="F:RNA polymerase II cis-regulatory region sequence-specific DNA binding"/>
    <property type="evidence" value="ECO:0007669"/>
    <property type="project" value="TreeGrafter"/>
</dbReference>
<evidence type="ECO:0000256" key="6">
    <source>
        <dbReference type="ARBA" id="ARBA00023015"/>
    </source>
</evidence>
<feature type="compositionally biased region" description="Low complexity" evidence="12">
    <location>
        <begin position="24"/>
        <end position="34"/>
    </location>
</feature>
<feature type="domain" description="C2H2-type" evidence="13">
    <location>
        <begin position="274"/>
        <end position="301"/>
    </location>
</feature>
<dbReference type="InterPro" id="IPR036236">
    <property type="entry name" value="Znf_C2H2_sf"/>
</dbReference>
<dbReference type="EMBL" id="VCGU01000008">
    <property type="protein sequence ID" value="TRY71649.1"/>
    <property type="molecule type" value="Genomic_DNA"/>
</dbReference>
<keyword evidence="2" id="KW-0479">Metal-binding</keyword>
<keyword evidence="5" id="KW-0862">Zinc</keyword>
<evidence type="ECO:0000256" key="10">
    <source>
        <dbReference type="ARBA" id="ARBA00037948"/>
    </source>
</evidence>
<dbReference type="GO" id="GO:0008270">
    <property type="term" value="F:zinc ion binding"/>
    <property type="evidence" value="ECO:0007669"/>
    <property type="project" value="UniProtKB-KW"/>
</dbReference>
<evidence type="ECO:0000256" key="4">
    <source>
        <dbReference type="ARBA" id="ARBA00022771"/>
    </source>
</evidence>
<evidence type="ECO:0000256" key="11">
    <source>
        <dbReference type="PROSITE-ProRule" id="PRU00042"/>
    </source>
</evidence>
<dbReference type="OMA" id="LRTHNQM"/>
<feature type="domain" description="C2H2-type" evidence="13">
    <location>
        <begin position="387"/>
        <end position="415"/>
    </location>
</feature>
<evidence type="ECO:0000256" key="8">
    <source>
        <dbReference type="ARBA" id="ARBA00023163"/>
    </source>
</evidence>
<dbReference type="FunFam" id="3.30.160.60:FF:000446">
    <property type="entry name" value="Zinc finger protein"/>
    <property type="match status" value="1"/>
</dbReference>
<accession>A0A553P1T6</accession>
<dbReference type="Proteomes" id="UP000318571">
    <property type="component" value="Chromosome 7"/>
</dbReference>
<feature type="compositionally biased region" description="Basic residues" evidence="12">
    <location>
        <begin position="45"/>
        <end position="62"/>
    </location>
</feature>
<dbReference type="GO" id="GO:0005634">
    <property type="term" value="C:nucleus"/>
    <property type="evidence" value="ECO:0007669"/>
    <property type="project" value="UniProtKB-SubCell"/>
</dbReference>
<feature type="region of interest" description="Disordered" evidence="12">
    <location>
        <begin position="22"/>
        <end position="142"/>
    </location>
</feature>
<evidence type="ECO:0000256" key="1">
    <source>
        <dbReference type="ARBA" id="ARBA00004123"/>
    </source>
</evidence>
<dbReference type="InterPro" id="IPR013087">
    <property type="entry name" value="Znf_C2H2_type"/>
</dbReference>
<organism evidence="14 15">
    <name type="scientific">Tigriopus californicus</name>
    <name type="common">Marine copepod</name>
    <dbReference type="NCBI Taxonomy" id="6832"/>
    <lineage>
        <taxon>Eukaryota</taxon>
        <taxon>Metazoa</taxon>
        <taxon>Ecdysozoa</taxon>
        <taxon>Arthropoda</taxon>
        <taxon>Crustacea</taxon>
        <taxon>Multicrustacea</taxon>
        <taxon>Hexanauplia</taxon>
        <taxon>Copepoda</taxon>
        <taxon>Harpacticoida</taxon>
        <taxon>Harpacticidae</taxon>
        <taxon>Tigriopus</taxon>
    </lineage>
</organism>
<dbReference type="InterPro" id="IPR050527">
    <property type="entry name" value="Snail/Krueppel_Znf"/>
</dbReference>
<dbReference type="GO" id="GO:0000981">
    <property type="term" value="F:DNA-binding transcription factor activity, RNA polymerase II-specific"/>
    <property type="evidence" value="ECO:0007669"/>
    <property type="project" value="TreeGrafter"/>
</dbReference>
<dbReference type="PANTHER" id="PTHR24388">
    <property type="entry name" value="ZINC FINGER PROTEIN"/>
    <property type="match status" value="1"/>
</dbReference>
<feature type="compositionally biased region" description="Basic and acidic residues" evidence="12">
    <location>
        <begin position="99"/>
        <end position="109"/>
    </location>
</feature>
<evidence type="ECO:0000256" key="9">
    <source>
        <dbReference type="ARBA" id="ARBA00023242"/>
    </source>
</evidence>
<comment type="subcellular location">
    <subcellularLocation>
        <location evidence="1">Nucleus</location>
    </subcellularLocation>
</comment>
<keyword evidence="9" id="KW-0539">Nucleus</keyword>
<comment type="similarity">
    <text evidence="10">Belongs to the snail C2H2-type zinc-finger protein family.</text>
</comment>
<evidence type="ECO:0000313" key="14">
    <source>
        <dbReference type="EMBL" id="TRY71649.1"/>
    </source>
</evidence>
<feature type="domain" description="C2H2-type" evidence="13">
    <location>
        <begin position="359"/>
        <end position="386"/>
    </location>
</feature>
<keyword evidence="7" id="KW-0238">DNA-binding</keyword>
<dbReference type="AlphaFoldDB" id="A0A553P1T6"/>
<keyword evidence="15" id="KW-1185">Reference proteome</keyword>
<keyword evidence="4 11" id="KW-0863">Zinc-finger</keyword>
<reference evidence="14 15" key="1">
    <citation type="journal article" date="2018" name="Nat. Ecol. Evol.">
        <title>Genomic signatures of mitonuclear coevolution across populations of Tigriopus californicus.</title>
        <authorList>
            <person name="Barreto F.S."/>
            <person name="Watson E.T."/>
            <person name="Lima T.G."/>
            <person name="Willett C.S."/>
            <person name="Edmands S."/>
            <person name="Li W."/>
            <person name="Burton R.S."/>
        </authorList>
    </citation>
    <scope>NUCLEOTIDE SEQUENCE [LARGE SCALE GENOMIC DNA]</scope>
    <source>
        <strain evidence="14 15">San Diego</strain>
    </source>
</reference>
<dbReference type="PROSITE" id="PS00028">
    <property type="entry name" value="ZINC_FINGER_C2H2_1"/>
    <property type="match status" value="3"/>
</dbReference>
<evidence type="ECO:0000256" key="12">
    <source>
        <dbReference type="SAM" id="MobiDB-lite"/>
    </source>
</evidence>
<evidence type="ECO:0000256" key="5">
    <source>
        <dbReference type="ARBA" id="ARBA00022833"/>
    </source>
</evidence>
<dbReference type="SMART" id="SM00355">
    <property type="entry name" value="ZnF_C2H2"/>
    <property type="match status" value="5"/>
</dbReference>
<dbReference type="Pfam" id="PF00096">
    <property type="entry name" value="zf-C2H2"/>
    <property type="match status" value="5"/>
</dbReference>
<evidence type="ECO:0000259" key="13">
    <source>
        <dbReference type="PROSITE" id="PS50157"/>
    </source>
</evidence>
<keyword evidence="8" id="KW-0804">Transcription</keyword>
<sequence length="416" mass="45929">MPRSFLITRDYCSGEQKLQTIGDGNNNGNALLAASTGDNKDAKPPMHKSSRLSGIKRKRPQRGRGSTKTTQDLKTEADENVSGAVTKDGDFDTNGAQNELKEDESRKIDTMALDPAVASSKGGTESGHEPTDKITVSTSESKDGEALDMVRADHDYIDLLVDVKDETAEINTNNNNNNNNDLFNLNQLAEVSLAEEGKLEDDILAAKIQEVRIKQANPPTTRTMKIVVPENASHIIICTKDNPDGDHKVLDLAKVGKVRRSSSKSNPPVVGGEFVCSDCGKKYSTSSNLARHKQTHRSLSDKKAKKCPHCHKVYVSMPAYAMHLRTHNQMCKCHLCGKSFSRPWLLQGHIRTHTGERPYQCDVCHKAFADKSNLRAHTQTHSTKKPFICETCGKTFALKSYLCKHEESSCNGKQPR</sequence>
<dbReference type="PROSITE" id="PS50157">
    <property type="entry name" value="ZINC_FINGER_C2H2_2"/>
    <property type="match status" value="4"/>
</dbReference>
<comment type="caution">
    <text evidence="14">The sequence shown here is derived from an EMBL/GenBank/DDBJ whole genome shotgun (WGS) entry which is preliminary data.</text>
</comment>
<evidence type="ECO:0000256" key="7">
    <source>
        <dbReference type="ARBA" id="ARBA00023125"/>
    </source>
</evidence>